<feature type="compositionally biased region" description="Low complexity" evidence="1">
    <location>
        <begin position="57"/>
        <end position="92"/>
    </location>
</feature>
<organism evidence="3 4">
    <name type="scientific">Knoellia koreensis</name>
    <dbReference type="NCBI Taxonomy" id="2730921"/>
    <lineage>
        <taxon>Bacteria</taxon>
        <taxon>Bacillati</taxon>
        <taxon>Actinomycetota</taxon>
        <taxon>Actinomycetes</taxon>
        <taxon>Micrococcales</taxon>
        <taxon>Intrasporangiaceae</taxon>
        <taxon>Knoellia</taxon>
    </lineage>
</organism>
<sequence>MGRHRGSARHPLVLVAVLTVVAVLLAGGGAYAVWRAFDEPSPGEVAPTVTAGGGSSVGAESVETTGPGTTGPSSSTTSGSSTTGSSTSSGPSAEATAALQRCVTTVRAQESLAKAVAGSAASWQTHTDAQRRMEAGTFTAAQTAAAWARSKARGPADLKAYATANAAVKQAGQGCADVDAKTAGSPLAAKASACAERSTRLAAVQAAGGKVQSEWSAHIAMMANKAHTNKAAYHERWLGMVKDAGPTLTAYRTAAAAAAKAPACTA</sequence>
<keyword evidence="2" id="KW-0812">Transmembrane</keyword>
<feature type="transmembrane region" description="Helical" evidence="2">
    <location>
        <begin position="12"/>
        <end position="34"/>
    </location>
</feature>
<keyword evidence="2" id="KW-0472">Membrane</keyword>
<protein>
    <submittedName>
        <fullName evidence="3">Uncharacterized protein</fullName>
    </submittedName>
</protein>
<evidence type="ECO:0000256" key="2">
    <source>
        <dbReference type="SAM" id="Phobius"/>
    </source>
</evidence>
<evidence type="ECO:0000313" key="3">
    <source>
        <dbReference type="EMBL" id="NNM45880.1"/>
    </source>
</evidence>
<dbReference type="EMBL" id="JABEPQ010000001">
    <property type="protein sequence ID" value="NNM45880.1"/>
    <property type="molecule type" value="Genomic_DNA"/>
</dbReference>
<proteinExistence type="predicted"/>
<accession>A0A849H7P9</accession>
<dbReference type="AlphaFoldDB" id="A0A849H7P9"/>
<feature type="region of interest" description="Disordered" evidence="1">
    <location>
        <begin position="45"/>
        <end position="93"/>
    </location>
</feature>
<dbReference type="RefSeq" id="WP_171242851.1">
    <property type="nucleotide sequence ID" value="NZ_JABEPQ010000001.1"/>
</dbReference>
<dbReference type="Proteomes" id="UP000588586">
    <property type="component" value="Unassembled WGS sequence"/>
</dbReference>
<keyword evidence="2" id="KW-1133">Transmembrane helix</keyword>
<reference evidence="3 4" key="1">
    <citation type="submission" date="2020-04" db="EMBL/GenBank/DDBJ databases">
        <title>Knoellia sp. isolate from air conditioner.</title>
        <authorList>
            <person name="Chea S."/>
            <person name="Kim D.-U."/>
        </authorList>
    </citation>
    <scope>NUCLEOTIDE SEQUENCE [LARGE SCALE GENOMIC DNA]</scope>
    <source>
        <strain evidence="3 4">DB2414S</strain>
    </source>
</reference>
<comment type="caution">
    <text evidence="3">The sequence shown here is derived from an EMBL/GenBank/DDBJ whole genome shotgun (WGS) entry which is preliminary data.</text>
</comment>
<gene>
    <name evidence="3" type="ORF">HJG52_07650</name>
</gene>
<evidence type="ECO:0000313" key="4">
    <source>
        <dbReference type="Proteomes" id="UP000588586"/>
    </source>
</evidence>
<name>A0A849H7P9_9MICO</name>
<evidence type="ECO:0000256" key="1">
    <source>
        <dbReference type="SAM" id="MobiDB-lite"/>
    </source>
</evidence>
<keyword evidence="4" id="KW-1185">Reference proteome</keyword>